<keyword evidence="1" id="KW-0175">Coiled coil</keyword>
<organism evidence="3 4">
    <name type="scientific">Linnemannia gamsii</name>
    <dbReference type="NCBI Taxonomy" id="64522"/>
    <lineage>
        <taxon>Eukaryota</taxon>
        <taxon>Fungi</taxon>
        <taxon>Fungi incertae sedis</taxon>
        <taxon>Mucoromycota</taxon>
        <taxon>Mortierellomycotina</taxon>
        <taxon>Mortierellomycetes</taxon>
        <taxon>Mortierellales</taxon>
        <taxon>Mortierellaceae</taxon>
        <taxon>Linnemannia</taxon>
    </lineage>
</organism>
<evidence type="ECO:0000256" key="2">
    <source>
        <dbReference type="SAM" id="Phobius"/>
    </source>
</evidence>
<evidence type="ECO:0000256" key="1">
    <source>
        <dbReference type="SAM" id="Coils"/>
    </source>
</evidence>
<dbReference type="GO" id="GO:0030001">
    <property type="term" value="P:metal ion transport"/>
    <property type="evidence" value="ECO:0007669"/>
    <property type="project" value="TreeGrafter"/>
</dbReference>
<dbReference type="CDD" id="cd22249">
    <property type="entry name" value="UDM1_RNF168_RNF169-like"/>
    <property type="match status" value="1"/>
</dbReference>
<comment type="caution">
    <text evidence="3">The sequence shown here is derived from an EMBL/GenBank/DDBJ whole genome shotgun (WGS) entry which is preliminary data.</text>
</comment>
<feature type="transmembrane region" description="Helical" evidence="2">
    <location>
        <begin position="256"/>
        <end position="273"/>
    </location>
</feature>
<feature type="transmembrane region" description="Helical" evidence="2">
    <location>
        <begin position="294"/>
        <end position="319"/>
    </location>
</feature>
<feature type="coiled-coil region" evidence="1">
    <location>
        <begin position="405"/>
        <end position="493"/>
    </location>
</feature>
<sequence>MAFFPVPLRSVIIERHTVIRPPEFRFKFWNPNTQPLFQCRGPILQLESSGASDVEVDVTKDAFGEEIFAATFNMIWTDKSEPDALRNTSYPAGESPSMLYWIKMLPFVVVYKLKPRQQKAVICHEFPLDALDNPALSALILYKWITLGFYIWFTRFVFQCLFYALVIVTVLLQVYAPSHSSVVVLSGMIGVMSSIFLLLELSQALSNPTRYFKSLIYNLVDIAVFALPLGGCINQFMVRSTGNEDNHLNPRGPNSWLFSFSILIIAFHLLFELRVMKTGGKYDPISDVFAQPNWAFNTMMIIYLFFTVILMLNVLIAVINSGYDESDTTWELVWLQNRLLYIESIENLSHSIPGLREKYDIFPQEIYYCLSEAKIQEYKTCWSKKDGLWSPNEDDLWTGPNETKKDLLGQKVKKLEQEADELQQEVGELQQKVGELQQETDELQEEVGELQEEVGELHQEVDDLRLQALERMVEKLQQEADESRRKEEKRNQEIELIQRRQNEKRLMALMEKGGRIDTIEQQLERIEKLLTRDWRSPDRILGNERILSPLLPPLPTDEQ</sequence>
<dbReference type="Proteomes" id="UP000823405">
    <property type="component" value="Unassembled WGS sequence"/>
</dbReference>
<dbReference type="GO" id="GO:0005261">
    <property type="term" value="F:monoatomic cation channel activity"/>
    <property type="evidence" value="ECO:0007669"/>
    <property type="project" value="TreeGrafter"/>
</dbReference>
<keyword evidence="4" id="KW-1185">Reference proteome</keyword>
<gene>
    <name evidence="3" type="ORF">BGZ97_006578</name>
</gene>
<feature type="transmembrane region" description="Helical" evidence="2">
    <location>
        <begin position="182"/>
        <end position="202"/>
    </location>
</feature>
<dbReference type="GO" id="GO:0005886">
    <property type="term" value="C:plasma membrane"/>
    <property type="evidence" value="ECO:0007669"/>
    <property type="project" value="TreeGrafter"/>
</dbReference>
<name>A0A9P6UFH2_9FUNG</name>
<keyword evidence="2" id="KW-0812">Transmembrane</keyword>
<evidence type="ECO:0008006" key="5">
    <source>
        <dbReference type="Google" id="ProtNLM"/>
    </source>
</evidence>
<dbReference type="EMBL" id="JAAAIN010002918">
    <property type="protein sequence ID" value="KAG0289070.1"/>
    <property type="molecule type" value="Genomic_DNA"/>
</dbReference>
<dbReference type="AlphaFoldDB" id="A0A9P6UFH2"/>
<reference evidence="3" key="1">
    <citation type="journal article" date="2020" name="Fungal Divers.">
        <title>Resolving the Mortierellaceae phylogeny through synthesis of multi-gene phylogenetics and phylogenomics.</title>
        <authorList>
            <person name="Vandepol N."/>
            <person name="Liber J."/>
            <person name="Desiro A."/>
            <person name="Na H."/>
            <person name="Kennedy M."/>
            <person name="Barry K."/>
            <person name="Grigoriev I.V."/>
            <person name="Miller A.N."/>
            <person name="O'Donnell K."/>
            <person name="Stajich J.E."/>
            <person name="Bonito G."/>
        </authorList>
    </citation>
    <scope>NUCLEOTIDE SEQUENCE</scope>
    <source>
        <strain evidence="3">NVP60</strain>
    </source>
</reference>
<dbReference type="InterPro" id="IPR050927">
    <property type="entry name" value="TRPM"/>
</dbReference>
<keyword evidence="2" id="KW-0472">Membrane</keyword>
<evidence type="ECO:0000313" key="4">
    <source>
        <dbReference type="Proteomes" id="UP000823405"/>
    </source>
</evidence>
<dbReference type="OrthoDB" id="2377581at2759"/>
<proteinExistence type="predicted"/>
<evidence type="ECO:0000313" key="3">
    <source>
        <dbReference type="EMBL" id="KAG0289070.1"/>
    </source>
</evidence>
<keyword evidence="2" id="KW-1133">Transmembrane helix</keyword>
<feature type="transmembrane region" description="Helical" evidence="2">
    <location>
        <begin position="214"/>
        <end position="236"/>
    </location>
</feature>
<accession>A0A9P6UFH2</accession>
<dbReference type="PANTHER" id="PTHR13800:SF1">
    <property type="entry name" value="TRANSIENT RECEPTOR POTENTIAL CATION CHANNEL TRPM"/>
    <property type="match status" value="1"/>
</dbReference>
<protein>
    <recommendedName>
        <fullName evidence="5">Ion transport domain-containing protein</fullName>
    </recommendedName>
</protein>
<dbReference type="Gene3D" id="1.20.5.340">
    <property type="match status" value="1"/>
</dbReference>
<dbReference type="PANTHER" id="PTHR13800">
    <property type="entry name" value="TRANSIENT RECEPTOR POTENTIAL CATION CHANNEL, SUBFAMILY M, MEMBER 6"/>
    <property type="match status" value="1"/>
</dbReference>